<organism evidence="8 9">
    <name type="scientific">Cudoniella acicularis</name>
    <dbReference type="NCBI Taxonomy" id="354080"/>
    <lineage>
        <taxon>Eukaryota</taxon>
        <taxon>Fungi</taxon>
        <taxon>Dikarya</taxon>
        <taxon>Ascomycota</taxon>
        <taxon>Pezizomycotina</taxon>
        <taxon>Leotiomycetes</taxon>
        <taxon>Helotiales</taxon>
        <taxon>Tricladiaceae</taxon>
        <taxon>Cudoniella</taxon>
    </lineage>
</organism>
<dbReference type="EMBL" id="JAAMPI010000654">
    <property type="protein sequence ID" value="KAF4629601.1"/>
    <property type="molecule type" value="Genomic_DNA"/>
</dbReference>
<dbReference type="PROSITE" id="PS00108">
    <property type="entry name" value="PROTEIN_KINASE_ST"/>
    <property type="match status" value="1"/>
</dbReference>
<protein>
    <recommendedName>
        <fullName evidence="1">non-specific serine/threonine protein kinase</fullName>
        <ecNumber evidence="1">2.7.11.1</ecNumber>
    </recommendedName>
</protein>
<comment type="caution">
    <text evidence="8">The sequence shown here is derived from an EMBL/GenBank/DDBJ whole genome shotgun (WGS) entry which is preliminary data.</text>
</comment>
<dbReference type="PANTHER" id="PTHR43671:SF13">
    <property type="entry name" value="SERINE_THREONINE-PROTEIN KINASE NEK2"/>
    <property type="match status" value="1"/>
</dbReference>
<dbReference type="OrthoDB" id="310217at2759"/>
<evidence type="ECO:0000259" key="7">
    <source>
        <dbReference type="PROSITE" id="PS50011"/>
    </source>
</evidence>
<evidence type="ECO:0000256" key="3">
    <source>
        <dbReference type="ARBA" id="ARBA00022741"/>
    </source>
</evidence>
<dbReference type="Proteomes" id="UP000566819">
    <property type="component" value="Unassembled WGS sequence"/>
</dbReference>
<dbReference type="PROSITE" id="PS50011">
    <property type="entry name" value="PROTEIN_KINASE_DOM"/>
    <property type="match status" value="1"/>
</dbReference>
<evidence type="ECO:0000313" key="8">
    <source>
        <dbReference type="EMBL" id="KAF4629601.1"/>
    </source>
</evidence>
<dbReference type="PANTHER" id="PTHR43671">
    <property type="entry name" value="SERINE/THREONINE-PROTEIN KINASE NEK"/>
    <property type="match status" value="1"/>
</dbReference>
<evidence type="ECO:0000256" key="5">
    <source>
        <dbReference type="ARBA" id="ARBA00022840"/>
    </source>
</evidence>
<keyword evidence="2" id="KW-0808">Transferase</keyword>
<dbReference type="SMART" id="SM00220">
    <property type="entry name" value="S_TKc"/>
    <property type="match status" value="1"/>
</dbReference>
<feature type="compositionally biased region" description="Polar residues" evidence="6">
    <location>
        <begin position="331"/>
        <end position="342"/>
    </location>
</feature>
<dbReference type="InterPro" id="IPR011009">
    <property type="entry name" value="Kinase-like_dom_sf"/>
</dbReference>
<dbReference type="AlphaFoldDB" id="A0A8H4RIY5"/>
<dbReference type="SUPFAM" id="SSF56112">
    <property type="entry name" value="Protein kinase-like (PK-like)"/>
    <property type="match status" value="1"/>
</dbReference>
<keyword evidence="3" id="KW-0547">Nucleotide-binding</keyword>
<evidence type="ECO:0000313" key="9">
    <source>
        <dbReference type="Proteomes" id="UP000566819"/>
    </source>
</evidence>
<sequence>MGRDDYEQVANGLVKGGTFGSVRPVIRKSDGKTLAWKRIEYDPKRYRSEEGFKEKVETEVALLKRFSHPNIVRYYDMDWEKGRANIYMEWCEGSNLDFYVSEHYNEKDWPSNREAWSIIYQLSAALAYCHHGILRAEEGRILREERDNLEHLWAPVLHRDIKALNVLVRHNPLGQCVVKLCDFGIGHEIRSPGDAENLSFGGTLPYLAPVRLSEMIPRCLAKTRCTFYYFFKRFTPYPYQITNAPSTNVANLPKHVSPTIVELIMSCIDYNQKDRPDAETLFNLALKHVDKSDRVLASVQTSSQTISDIGPSTPSPQRPEQSDKDHMPKSPNESAQAPQQSVDAFYSLQGGPATQPTAQSAPLPDVAPNPLLPVTDGGALNAPNTFANTTTKHRNDLALDFSSSRITTHEIGTGDIYPEIMEGLGSLVVDFQRYPPMDTKVWGAHKEITRVNLNRETKFQSKYETMVAPQKRRFFPSSRSESKTQVSVTIEADACDEYILKSSEDYLYGIMRDQDCREWFERKRAQKKAVYLVVGYIVYVNARVTQTSAGQGNSELVSAGSITGVNVPSVSASLTPKASIWSSTASIGSNAIDSIYEKRGPQVQAAYVQEVRMLKSGPSLGDMTTVFFWGPQSRPI</sequence>
<evidence type="ECO:0000256" key="1">
    <source>
        <dbReference type="ARBA" id="ARBA00012513"/>
    </source>
</evidence>
<dbReference type="InterPro" id="IPR000719">
    <property type="entry name" value="Prot_kinase_dom"/>
</dbReference>
<evidence type="ECO:0000256" key="6">
    <source>
        <dbReference type="SAM" id="MobiDB-lite"/>
    </source>
</evidence>
<dbReference type="InterPro" id="IPR008271">
    <property type="entry name" value="Ser/Thr_kinase_AS"/>
</dbReference>
<keyword evidence="5" id="KW-0067">ATP-binding</keyword>
<name>A0A8H4RIY5_9HELO</name>
<feature type="compositionally biased region" description="Polar residues" evidence="6">
    <location>
        <begin position="298"/>
        <end position="312"/>
    </location>
</feature>
<dbReference type="EC" id="2.7.11.1" evidence="1"/>
<keyword evidence="9" id="KW-1185">Reference proteome</keyword>
<keyword evidence="4" id="KW-0418">Kinase</keyword>
<feature type="region of interest" description="Disordered" evidence="6">
    <location>
        <begin position="297"/>
        <end position="370"/>
    </location>
</feature>
<reference evidence="8 9" key="1">
    <citation type="submission" date="2020-03" db="EMBL/GenBank/DDBJ databases">
        <title>Draft Genome Sequence of Cudoniella acicularis.</title>
        <authorList>
            <person name="Buettner E."/>
            <person name="Kellner H."/>
        </authorList>
    </citation>
    <scope>NUCLEOTIDE SEQUENCE [LARGE SCALE GENOMIC DNA]</scope>
    <source>
        <strain evidence="8 9">DSM 108380</strain>
    </source>
</reference>
<dbReference type="InterPro" id="IPR050660">
    <property type="entry name" value="NEK_Ser/Thr_kinase"/>
</dbReference>
<dbReference type="Pfam" id="PF00069">
    <property type="entry name" value="Pkinase"/>
    <property type="match status" value="1"/>
</dbReference>
<dbReference type="GO" id="GO:0005524">
    <property type="term" value="F:ATP binding"/>
    <property type="evidence" value="ECO:0007669"/>
    <property type="project" value="UniProtKB-KW"/>
</dbReference>
<gene>
    <name evidence="8" type="ORF">G7Y89_g8548</name>
</gene>
<evidence type="ECO:0000256" key="4">
    <source>
        <dbReference type="ARBA" id="ARBA00022777"/>
    </source>
</evidence>
<dbReference type="Gene3D" id="1.10.510.10">
    <property type="entry name" value="Transferase(Phosphotransferase) domain 1"/>
    <property type="match status" value="1"/>
</dbReference>
<proteinExistence type="predicted"/>
<accession>A0A8H4RIY5</accession>
<dbReference type="GO" id="GO:0004674">
    <property type="term" value="F:protein serine/threonine kinase activity"/>
    <property type="evidence" value="ECO:0007669"/>
    <property type="project" value="UniProtKB-EC"/>
</dbReference>
<evidence type="ECO:0000256" key="2">
    <source>
        <dbReference type="ARBA" id="ARBA00022679"/>
    </source>
</evidence>
<feature type="domain" description="Protein kinase" evidence="7">
    <location>
        <begin position="8"/>
        <end position="289"/>
    </location>
</feature>